<dbReference type="InterPro" id="IPR000811">
    <property type="entry name" value="Glyco_trans_35"/>
</dbReference>
<dbReference type="InterPro" id="IPR052182">
    <property type="entry name" value="Glycogen/Maltodextrin_Phosph"/>
</dbReference>
<dbReference type="PANTHER" id="PTHR42655:SF1">
    <property type="entry name" value="GLYCOGEN PHOSPHORYLASE"/>
    <property type="match status" value="1"/>
</dbReference>
<dbReference type="Pfam" id="PF00343">
    <property type="entry name" value="Phosphorylase"/>
    <property type="match status" value="1"/>
</dbReference>
<dbReference type="RefSeq" id="WP_380025547.1">
    <property type="nucleotide sequence ID" value="NZ_JBHSHC010000079.1"/>
</dbReference>
<comment type="similarity">
    <text evidence="1">Belongs to the glycogen phosphorylase family.</text>
</comment>
<evidence type="ECO:0000256" key="1">
    <source>
        <dbReference type="ARBA" id="ARBA00006047"/>
    </source>
</evidence>
<accession>A0ABV9Q015</accession>
<dbReference type="EMBL" id="JBHSHC010000079">
    <property type="protein sequence ID" value="MFC4767614.1"/>
    <property type="molecule type" value="Genomic_DNA"/>
</dbReference>
<dbReference type="Gene3D" id="3.40.50.2000">
    <property type="entry name" value="Glycogen Phosphorylase B"/>
    <property type="match status" value="3"/>
</dbReference>
<dbReference type="Proteomes" id="UP001596002">
    <property type="component" value="Unassembled WGS sequence"/>
</dbReference>
<dbReference type="SUPFAM" id="SSF53756">
    <property type="entry name" value="UDP-Glycosyltransferase/glycogen phosphorylase"/>
    <property type="match status" value="1"/>
</dbReference>
<name>A0ABV9Q015_9BACL</name>
<organism evidence="2 3">
    <name type="scientific">Effusibacillus consociatus</name>
    <dbReference type="NCBI Taxonomy" id="1117041"/>
    <lineage>
        <taxon>Bacteria</taxon>
        <taxon>Bacillati</taxon>
        <taxon>Bacillota</taxon>
        <taxon>Bacilli</taxon>
        <taxon>Bacillales</taxon>
        <taxon>Alicyclobacillaceae</taxon>
        <taxon>Effusibacillus</taxon>
    </lineage>
</organism>
<keyword evidence="3" id="KW-1185">Reference proteome</keyword>
<reference evidence="3" key="1">
    <citation type="journal article" date="2019" name="Int. J. Syst. Evol. Microbiol.">
        <title>The Global Catalogue of Microorganisms (GCM) 10K type strain sequencing project: providing services to taxonomists for standard genome sequencing and annotation.</title>
        <authorList>
            <consortium name="The Broad Institute Genomics Platform"/>
            <consortium name="The Broad Institute Genome Sequencing Center for Infectious Disease"/>
            <person name="Wu L."/>
            <person name="Ma J."/>
        </authorList>
    </citation>
    <scope>NUCLEOTIDE SEQUENCE [LARGE SCALE GENOMIC DNA]</scope>
    <source>
        <strain evidence="3">WYCCWR 12678</strain>
    </source>
</reference>
<protein>
    <submittedName>
        <fullName evidence="2">Alpha-glucan family phosphorylase</fullName>
    </submittedName>
</protein>
<proteinExistence type="inferred from homology"/>
<evidence type="ECO:0000313" key="2">
    <source>
        <dbReference type="EMBL" id="MFC4767614.1"/>
    </source>
</evidence>
<sequence>MTIAYFSAEFGLDESLPIYSGGLGILAGDHVKAANDIGISLMGVGVLYRRGYFQQRIHHDGSQEALYPVMDPNRLPVKPVLNDWGDPLFVGVPVGNRTVFLKVWCAEVGKAKVYLMDSDIDRNSEADRRLTDRLYGGDQNTRICHEIILGIGGVRVLRALGVEPDVWHMNEGHVAFLTLERIREYSAQGIPFDTALEAVRANTVFTTHTPVPAGHDVFSFELLDRYLSDYYWQLGEERAKILGLGRIGEDQFNMTRLAIRTSSRVNGVSKLHAQVSKELFHQWTPQIPAQDIPVTAITNGIHTGTWAAPEMKELFTRFLSPDWESQVADPQIWNRIEDIPDQELWDAHIRAKQRMIERLGLPISQNELTIGFARRFATYKRAALLFADPERLDRIVNHPNYPVCIIYAGKAHPNDYPGQDLIRTIKQVSLMERFKNRIFLVENYDIKIASHLVQGVDVWLNTPLKPMEASGTSGMKAAVNGVLNCSVLDGWWSEAFNGRNGWGIEGAMSGSREERDQADREAVYRLLEEEISPLYYDWDDSGISPGWIAKVKESIRSLAPVYNTNRMVAEYRENFYQPLAERGRKLLANRMEAAARVAAYKRFIRRNWQHVEVQSVELSGPMVQAVIHLGPVWNKDVRVEAVGSNGYGGLWKQQLDYAYEIGRGIHLFQAVYGGTAEEWIRSNANVRVFPVSPEFADDFEMELVAWGRK</sequence>
<evidence type="ECO:0000313" key="3">
    <source>
        <dbReference type="Proteomes" id="UP001596002"/>
    </source>
</evidence>
<comment type="caution">
    <text evidence="2">The sequence shown here is derived from an EMBL/GenBank/DDBJ whole genome shotgun (WGS) entry which is preliminary data.</text>
</comment>
<dbReference type="PIRSF" id="PIRSF000460">
    <property type="entry name" value="Pprylas_GlgP"/>
    <property type="match status" value="1"/>
</dbReference>
<dbReference type="PANTHER" id="PTHR42655">
    <property type="entry name" value="GLYCOGEN PHOSPHORYLASE"/>
    <property type="match status" value="1"/>
</dbReference>
<dbReference type="NCBIfam" id="TIGR02094">
    <property type="entry name" value="more_P_ylases"/>
    <property type="match status" value="1"/>
</dbReference>
<gene>
    <name evidence="2" type="primary">glgP</name>
    <name evidence="2" type="ORF">ACFO8Q_09595</name>
</gene>
<dbReference type="InterPro" id="IPR011834">
    <property type="entry name" value="Agluc_phsphrylas"/>
</dbReference>